<evidence type="ECO:0000256" key="10">
    <source>
        <dbReference type="ARBA" id="ARBA00023170"/>
    </source>
</evidence>
<dbReference type="InterPro" id="IPR011645">
    <property type="entry name" value="HNOB_dom_associated"/>
</dbReference>
<dbReference type="InterPro" id="IPR001828">
    <property type="entry name" value="ANF_lig-bd_rcpt"/>
</dbReference>
<keyword evidence="13 15" id="KW-0141">cGMP biosynthesis</keyword>
<dbReference type="SUPFAM" id="SSF53822">
    <property type="entry name" value="Periplasmic binding protein-like I"/>
    <property type="match status" value="1"/>
</dbReference>
<evidence type="ECO:0000256" key="8">
    <source>
        <dbReference type="ARBA" id="ARBA00023134"/>
    </source>
</evidence>
<dbReference type="PROSITE" id="PS50011">
    <property type="entry name" value="PROTEIN_KINASE_DOM"/>
    <property type="match status" value="1"/>
</dbReference>
<sequence>MCKYLLLINTTLIWSPIWSKSSSPITFMLVLTFLTILKSSRTDTFTIGYITGSQRKRGDLEYSRPGLMISGAISLAVEEVNKGILGQRGHRLDFIVAETFGEEVISVQRTAELWTKNVSAYIGPQETCTHEAYMAAAFNLPMISYFCTHYETSDKKKFPTFARTRPPDTQISKSVVSLLTYFEWKHVVLFYLNSTDSEFSKVAMTMLEWLASSGVNVAHTNYWDTPYHYGYTDNPFYKLVKQTYEKTRIYVVVGHYYEHMGLLIAMQHMGLLDQGEYFVIGVDIEQYDEKYPEKYLKGLLKEDKDPAAEKAFRSYFGVFPSSPVGFDNFSTLVNAYMERPPFNYPNPLNYLGGGRRQIQAEAAYLYDAVHLYVRALIKALDAGKNPRNGTEIINYIKKSYYKSAMGIHPLVRTSQVSLSSNLDNELRYSTIFTQVGLYKGRLYAVKKVHKKYIDLTRTVKKELKVLRDLRHDNLNAFIGACTDPSNICIVTEYCSRGSLRDILENEDVKLDSMFIASLVGDILRGMIYLHESPVRFHGNLHTGNCLVDSRWVVKLSDFGLREFMKGSEDPSSKDPYKVLEKCRKLIYRAPEVLRAMNSLFEEDDTIGTPKADVYSFGIILHEFYNRNGPFGNTDLPYTEILQRIMNLSSPPFRPSLEGNENIFDFVKDCLKECWAEDPDSRPDFKTIRVKLRPLRKGIKPNIFDNMMAMMEKYANNLEVLVDERTCQLQEEKKKTEALLYEMLPKPVADQLKIGGKIEAESFDCVTIYFSDIVGFTAMSAESTPLQVVDLLNDLYTCFDSVIENFDVYKVETIGDAYMVVSGLPLRNNMNHASEIASMSLKLLQEIKQFKIRHRPNDKLLLRIGIHSGPVCAGVVGLKRPRYCLFGDTVNTASRMESTGIPLKIHCSRQCTEILKEIGGYHLIERGLIPIKGKGEQKTFWLLGETPKASQLRNSERQKQKAASFHQTLESNKSHFIPKSSLKNKHKSRNHNVLPRCSSFESTKKIRFASGEKLANHKNSQLQLKILTENDLNFPSISPAASPSCCNKSTLKSTSVSCPCIENLSGSGTILINSQLSVYLSPDTMNNKLERPMCYSVPTLCLSVSHVQKEQAVSAPTSPKKHHAVDLLFQKSDDFLHANDSTPLLKVTTADDTELFT</sequence>
<evidence type="ECO:0000256" key="15">
    <source>
        <dbReference type="RuleBase" id="RU003431"/>
    </source>
</evidence>
<feature type="domain" description="Guanylate cyclase" evidence="17">
    <location>
        <begin position="766"/>
        <end position="896"/>
    </location>
</feature>
<dbReference type="FunFam" id="3.30.70.1230:FF:000004">
    <property type="entry name" value="Guanylate cyclase"/>
    <property type="match status" value="1"/>
</dbReference>
<dbReference type="FunFam" id="1.10.510.10:FF:000420">
    <property type="entry name" value="Guanylate cyclase"/>
    <property type="match status" value="1"/>
</dbReference>
<evidence type="ECO:0000256" key="9">
    <source>
        <dbReference type="ARBA" id="ARBA00023136"/>
    </source>
</evidence>
<dbReference type="RefSeq" id="XP_025832058.1">
    <property type="nucleotide sequence ID" value="XM_025976273.1"/>
</dbReference>
<keyword evidence="10" id="KW-0675">Receptor</keyword>
<name>A0A7F5R7V7_AGRPL</name>
<dbReference type="Pfam" id="PF00211">
    <property type="entry name" value="Guanylate_cyc"/>
    <property type="match status" value="1"/>
</dbReference>
<dbReference type="GO" id="GO:0035556">
    <property type="term" value="P:intracellular signal transduction"/>
    <property type="evidence" value="ECO:0007669"/>
    <property type="project" value="InterPro"/>
</dbReference>
<dbReference type="Proteomes" id="UP000192223">
    <property type="component" value="Unplaced"/>
</dbReference>
<dbReference type="InterPro" id="IPR000719">
    <property type="entry name" value="Prot_kinase_dom"/>
</dbReference>
<protein>
    <recommendedName>
        <fullName evidence="3 15">Guanylate cyclase</fullName>
        <ecNumber evidence="3 15">4.6.1.2</ecNumber>
    </recommendedName>
</protein>
<dbReference type="InterPro" id="IPR018297">
    <property type="entry name" value="A/G_cyclase_CS"/>
</dbReference>
<dbReference type="PROSITE" id="PS50125">
    <property type="entry name" value="GUANYLATE_CYCLASE_2"/>
    <property type="match status" value="1"/>
</dbReference>
<dbReference type="SUPFAM" id="SSF56112">
    <property type="entry name" value="Protein kinase-like (PK-like)"/>
    <property type="match status" value="1"/>
</dbReference>
<evidence type="ECO:0000256" key="3">
    <source>
        <dbReference type="ARBA" id="ARBA00012202"/>
    </source>
</evidence>
<evidence type="ECO:0000259" key="17">
    <source>
        <dbReference type="PROSITE" id="PS50125"/>
    </source>
</evidence>
<feature type="domain" description="Protein kinase" evidence="16">
    <location>
        <begin position="417"/>
        <end position="695"/>
    </location>
</feature>
<keyword evidence="9" id="KW-0472">Membrane</keyword>
<evidence type="ECO:0000256" key="14">
    <source>
        <dbReference type="RuleBase" id="RU000405"/>
    </source>
</evidence>
<evidence type="ECO:0000256" key="11">
    <source>
        <dbReference type="ARBA" id="ARBA00023180"/>
    </source>
</evidence>
<evidence type="ECO:0000256" key="13">
    <source>
        <dbReference type="ARBA" id="ARBA00023293"/>
    </source>
</evidence>
<proteinExistence type="inferred from homology"/>
<dbReference type="SMART" id="SM00044">
    <property type="entry name" value="CYCc"/>
    <property type="match status" value="1"/>
</dbReference>
<evidence type="ECO:0000256" key="6">
    <source>
        <dbReference type="ARBA" id="ARBA00022741"/>
    </source>
</evidence>
<dbReference type="InterPro" id="IPR029787">
    <property type="entry name" value="Nucleotide_cyclase"/>
</dbReference>
<dbReference type="GO" id="GO:0007168">
    <property type="term" value="P:receptor guanylyl cyclase signaling pathway"/>
    <property type="evidence" value="ECO:0007669"/>
    <property type="project" value="TreeGrafter"/>
</dbReference>
<dbReference type="CDD" id="cd14042">
    <property type="entry name" value="PK_GC-A_B"/>
    <property type="match status" value="1"/>
</dbReference>
<keyword evidence="6" id="KW-0547">Nucleotide-binding</keyword>
<keyword evidence="11" id="KW-0325">Glycoprotein</keyword>
<dbReference type="EC" id="4.6.1.2" evidence="3 15"/>
<dbReference type="CDD" id="cd07302">
    <property type="entry name" value="CHD"/>
    <property type="match status" value="1"/>
</dbReference>
<evidence type="ECO:0000256" key="5">
    <source>
        <dbReference type="ARBA" id="ARBA00022729"/>
    </source>
</evidence>
<organism evidence="18 19">
    <name type="scientific">Agrilus planipennis</name>
    <name type="common">Emerald ash borer</name>
    <name type="synonym">Agrilus marcopoli</name>
    <dbReference type="NCBI Taxonomy" id="224129"/>
    <lineage>
        <taxon>Eukaryota</taxon>
        <taxon>Metazoa</taxon>
        <taxon>Ecdysozoa</taxon>
        <taxon>Arthropoda</taxon>
        <taxon>Hexapoda</taxon>
        <taxon>Insecta</taxon>
        <taxon>Pterygota</taxon>
        <taxon>Neoptera</taxon>
        <taxon>Endopterygota</taxon>
        <taxon>Coleoptera</taxon>
        <taxon>Polyphaga</taxon>
        <taxon>Elateriformia</taxon>
        <taxon>Buprestoidea</taxon>
        <taxon>Buprestidae</taxon>
        <taxon>Agrilinae</taxon>
        <taxon>Agrilus</taxon>
    </lineage>
</organism>
<dbReference type="OrthoDB" id="1890790at2759"/>
<dbReference type="Gene3D" id="3.40.50.2300">
    <property type="match status" value="2"/>
</dbReference>
<keyword evidence="12 14" id="KW-0456">Lyase</keyword>
<dbReference type="InterPro" id="IPR028082">
    <property type="entry name" value="Peripla_BP_I"/>
</dbReference>
<dbReference type="InParanoid" id="A0A7F5R7V7"/>
<dbReference type="AlphaFoldDB" id="A0A7F5R7V7"/>
<dbReference type="GO" id="GO:0001653">
    <property type="term" value="F:peptide receptor activity"/>
    <property type="evidence" value="ECO:0007669"/>
    <property type="project" value="TreeGrafter"/>
</dbReference>
<dbReference type="Pfam" id="PF07714">
    <property type="entry name" value="PK_Tyr_Ser-Thr"/>
    <property type="match status" value="1"/>
</dbReference>
<comment type="similarity">
    <text evidence="14">Belongs to the adenylyl cyclase class-4/guanylyl cyclase family.</text>
</comment>
<dbReference type="GeneID" id="108744322"/>
<dbReference type="PROSITE" id="PS00452">
    <property type="entry name" value="GUANYLATE_CYCLASE_1"/>
    <property type="match status" value="1"/>
</dbReference>
<dbReference type="Gene3D" id="1.10.510.10">
    <property type="entry name" value="Transferase(Phosphotransferase) domain 1"/>
    <property type="match status" value="1"/>
</dbReference>
<keyword evidence="5" id="KW-0732">Signal</keyword>
<evidence type="ECO:0000256" key="4">
    <source>
        <dbReference type="ARBA" id="ARBA00022692"/>
    </source>
</evidence>
<accession>A0A7F5R7V7</accession>
<evidence type="ECO:0000256" key="1">
    <source>
        <dbReference type="ARBA" id="ARBA00001436"/>
    </source>
</evidence>
<dbReference type="PANTHER" id="PTHR11920">
    <property type="entry name" value="GUANYLYL CYCLASE"/>
    <property type="match status" value="1"/>
</dbReference>
<dbReference type="GO" id="GO:0005525">
    <property type="term" value="F:GTP binding"/>
    <property type="evidence" value="ECO:0007669"/>
    <property type="project" value="UniProtKB-KW"/>
</dbReference>
<dbReference type="InterPro" id="IPR050401">
    <property type="entry name" value="Cyclic_nucleotide_synthase"/>
</dbReference>
<evidence type="ECO:0000313" key="18">
    <source>
        <dbReference type="Proteomes" id="UP000192223"/>
    </source>
</evidence>
<keyword evidence="7" id="KW-1133">Transmembrane helix</keyword>
<dbReference type="FunFam" id="3.40.50.2300:FF:000265">
    <property type="entry name" value="Guanylate cyclase"/>
    <property type="match status" value="1"/>
</dbReference>
<dbReference type="GO" id="GO:0004016">
    <property type="term" value="F:adenylate cyclase activity"/>
    <property type="evidence" value="ECO:0007669"/>
    <property type="project" value="TreeGrafter"/>
</dbReference>
<evidence type="ECO:0000259" key="16">
    <source>
        <dbReference type="PROSITE" id="PS50011"/>
    </source>
</evidence>
<dbReference type="InterPro" id="IPR001245">
    <property type="entry name" value="Ser-Thr/Tyr_kinase_cat_dom"/>
</dbReference>
<dbReference type="PANTHER" id="PTHR11920:SF335">
    <property type="entry name" value="GUANYLATE CYCLASE"/>
    <property type="match status" value="1"/>
</dbReference>
<dbReference type="GO" id="GO:0004383">
    <property type="term" value="F:guanylate cyclase activity"/>
    <property type="evidence" value="ECO:0007669"/>
    <property type="project" value="UniProtKB-EC"/>
</dbReference>
<keyword evidence="18" id="KW-1185">Reference proteome</keyword>
<evidence type="ECO:0000256" key="2">
    <source>
        <dbReference type="ARBA" id="ARBA00004251"/>
    </source>
</evidence>
<dbReference type="Gene3D" id="6.10.250.780">
    <property type="match status" value="1"/>
</dbReference>
<dbReference type="Pfam" id="PF01094">
    <property type="entry name" value="ANF_receptor"/>
    <property type="match status" value="1"/>
</dbReference>
<dbReference type="GO" id="GO:0004672">
    <property type="term" value="F:protein kinase activity"/>
    <property type="evidence" value="ECO:0007669"/>
    <property type="project" value="InterPro"/>
</dbReference>
<dbReference type="KEGG" id="apln:108744322"/>
<dbReference type="GO" id="GO:0005886">
    <property type="term" value="C:plasma membrane"/>
    <property type="evidence" value="ECO:0007669"/>
    <property type="project" value="UniProtKB-SubCell"/>
</dbReference>
<dbReference type="FunFam" id="3.40.50.2300:FF:000311">
    <property type="entry name" value="Guanylate cyclase"/>
    <property type="match status" value="1"/>
</dbReference>
<keyword evidence="4" id="KW-0812">Transmembrane</keyword>
<dbReference type="InterPro" id="IPR001054">
    <property type="entry name" value="A/G_cyclase"/>
</dbReference>
<dbReference type="InterPro" id="IPR011009">
    <property type="entry name" value="Kinase-like_dom_sf"/>
</dbReference>
<dbReference type="CDD" id="cd06370">
    <property type="entry name" value="PBP1_SAP_GC-like"/>
    <property type="match status" value="1"/>
</dbReference>
<comment type="subcellular location">
    <subcellularLocation>
        <location evidence="2">Cell membrane</location>
        <topology evidence="2">Single-pass type I membrane protein</topology>
    </subcellularLocation>
</comment>
<evidence type="ECO:0000256" key="12">
    <source>
        <dbReference type="ARBA" id="ARBA00023239"/>
    </source>
</evidence>
<reference evidence="19" key="1">
    <citation type="submission" date="2025-08" db="UniProtKB">
        <authorList>
            <consortium name="RefSeq"/>
        </authorList>
    </citation>
    <scope>IDENTIFICATION</scope>
    <source>
        <tissue evidence="19">Entire body</tissue>
    </source>
</reference>
<dbReference type="GO" id="GO:0005524">
    <property type="term" value="F:ATP binding"/>
    <property type="evidence" value="ECO:0007669"/>
    <property type="project" value="InterPro"/>
</dbReference>
<dbReference type="FunCoup" id="A0A7F5R7V7">
    <property type="interactions" value="136"/>
</dbReference>
<keyword evidence="8" id="KW-0342">GTP-binding</keyword>
<evidence type="ECO:0000313" key="19">
    <source>
        <dbReference type="RefSeq" id="XP_025832058.1"/>
    </source>
</evidence>
<comment type="catalytic activity">
    <reaction evidence="1 15">
        <text>GTP = 3',5'-cyclic GMP + diphosphate</text>
        <dbReference type="Rhea" id="RHEA:13665"/>
        <dbReference type="ChEBI" id="CHEBI:33019"/>
        <dbReference type="ChEBI" id="CHEBI:37565"/>
        <dbReference type="ChEBI" id="CHEBI:57746"/>
        <dbReference type="EC" id="4.6.1.2"/>
    </reaction>
</comment>
<dbReference type="Gene3D" id="3.30.70.1230">
    <property type="entry name" value="Nucleotide cyclase"/>
    <property type="match status" value="1"/>
</dbReference>
<gene>
    <name evidence="19" type="primary">LOC108744322</name>
</gene>
<dbReference type="Pfam" id="PF07701">
    <property type="entry name" value="HNOBA"/>
    <property type="match status" value="1"/>
</dbReference>
<dbReference type="SUPFAM" id="SSF55073">
    <property type="entry name" value="Nucleotide cyclase"/>
    <property type="match status" value="1"/>
</dbReference>
<evidence type="ECO:0000256" key="7">
    <source>
        <dbReference type="ARBA" id="ARBA00022989"/>
    </source>
</evidence>